<name>A0A650CSH9_9CREN</name>
<dbReference type="GeneID" id="42799581"/>
<organism evidence="1 2">
    <name type="scientific">Stygiolobus azoricus</name>
    <dbReference type="NCBI Taxonomy" id="41675"/>
    <lineage>
        <taxon>Archaea</taxon>
        <taxon>Thermoproteota</taxon>
        <taxon>Thermoprotei</taxon>
        <taxon>Sulfolobales</taxon>
        <taxon>Sulfolobaceae</taxon>
        <taxon>Stygiolobus</taxon>
    </lineage>
</organism>
<dbReference type="OrthoDB" id="56816at2157"/>
<gene>
    <name evidence="1" type="ORF">D1868_10875</name>
</gene>
<reference evidence="1 2" key="1">
    <citation type="submission" date="2019-10" db="EMBL/GenBank/DDBJ databases">
        <title>Genome Sequences from Six Type Strain Members of the Archaeal Family Sulfolobaceae: Acidianus ambivalens, Acidianus infernus, Metallosphaera prunae, Stygiolobus azoricus, Sulfolobus metallicus, and Sulfurisphaera ohwakuensis.</title>
        <authorList>
            <person name="Counts J.A."/>
            <person name="Kelly R.M."/>
        </authorList>
    </citation>
    <scope>NUCLEOTIDE SEQUENCE [LARGE SCALE GENOMIC DNA]</scope>
    <source>
        <strain evidence="1 2">FC6</strain>
    </source>
</reference>
<protein>
    <submittedName>
        <fullName evidence="1">Uncharacterized protein</fullName>
    </submittedName>
</protein>
<evidence type="ECO:0000313" key="1">
    <source>
        <dbReference type="EMBL" id="QGR20437.1"/>
    </source>
</evidence>
<dbReference type="Proteomes" id="UP000423396">
    <property type="component" value="Chromosome"/>
</dbReference>
<dbReference type="RefSeq" id="WP_156007889.1">
    <property type="nucleotide sequence ID" value="NZ_CP045483.1"/>
</dbReference>
<evidence type="ECO:0000313" key="2">
    <source>
        <dbReference type="Proteomes" id="UP000423396"/>
    </source>
</evidence>
<sequence length="170" mass="19217">MSSNPQDQNNNNKKTITVRGVDRDLYNRIVNLARQSGKTVGEIMNQAMSTFLGLAGKAGEKIDNVVYKARETGSAFIEGFKEARKDVVVISDIEELEANKNEIVSLGKPVLFRNIKKLVLEDVDDDTLDRYIDSIVSVDELVIPRSLNKFKVLQKCKFVKRIRLLNFETP</sequence>
<dbReference type="AlphaFoldDB" id="A0A650CSH9"/>
<keyword evidence="2" id="KW-1185">Reference proteome</keyword>
<accession>A0A650CSH9</accession>
<dbReference type="KEGG" id="sazo:D1868_10875"/>
<proteinExistence type="predicted"/>
<dbReference type="EMBL" id="CP045483">
    <property type="protein sequence ID" value="QGR20437.1"/>
    <property type="molecule type" value="Genomic_DNA"/>
</dbReference>